<dbReference type="GO" id="GO:0036220">
    <property type="term" value="F:ITP diphosphatase activity"/>
    <property type="evidence" value="ECO:0007669"/>
    <property type="project" value="UniProtKB-EC"/>
</dbReference>
<evidence type="ECO:0000256" key="2">
    <source>
        <dbReference type="ARBA" id="ARBA00008023"/>
    </source>
</evidence>
<dbReference type="InterPro" id="IPR002637">
    <property type="entry name" value="RdgB/HAM1"/>
</dbReference>
<gene>
    <name evidence="17" type="ORF">UFOPK3139_02517</name>
</gene>
<keyword evidence="4" id="KW-0479">Metal-binding</keyword>
<accession>A0A6J7ARY3</accession>
<name>A0A6J7ARY3_9ZZZZ</name>
<dbReference type="EC" id="3.6.1.66" evidence="11"/>
<dbReference type="PANTHER" id="PTHR11067:SF9">
    <property type="entry name" value="INOSINE TRIPHOSPHATE PYROPHOSPHATASE"/>
    <property type="match status" value="1"/>
</dbReference>
<evidence type="ECO:0000256" key="7">
    <source>
        <dbReference type="ARBA" id="ARBA00022842"/>
    </source>
</evidence>
<keyword evidence="8" id="KW-0546">Nucleotide metabolism</keyword>
<protein>
    <recommendedName>
        <fullName evidence="12">dITP/XTP pyrophosphatase</fullName>
        <ecNumber evidence="11">3.6.1.66</ecNumber>
    </recommendedName>
    <alternativeName>
        <fullName evidence="13">Non-canonical purine NTP pyrophosphatase</fullName>
    </alternativeName>
    <alternativeName>
        <fullName evidence="14">Non-standard purine NTP pyrophosphatase</fullName>
    </alternativeName>
    <alternativeName>
        <fullName evidence="16">Nucleoside-triphosphate diphosphatase</fullName>
    </alternativeName>
    <alternativeName>
        <fullName evidence="15">Nucleoside-triphosphate pyrophosphatase</fullName>
    </alternativeName>
</protein>
<dbReference type="FunFam" id="3.90.950.10:FF:000001">
    <property type="entry name" value="dITP/XTP pyrophosphatase"/>
    <property type="match status" value="1"/>
</dbReference>
<dbReference type="SUPFAM" id="SSF52972">
    <property type="entry name" value="ITPase-like"/>
    <property type="match status" value="1"/>
</dbReference>
<comment type="similarity">
    <text evidence="2">Belongs to the HAM1 NTPase family.</text>
</comment>
<dbReference type="GO" id="GO:0005829">
    <property type="term" value="C:cytosol"/>
    <property type="evidence" value="ECO:0007669"/>
    <property type="project" value="TreeGrafter"/>
</dbReference>
<reference evidence="17" key="1">
    <citation type="submission" date="2020-05" db="EMBL/GenBank/DDBJ databases">
        <authorList>
            <person name="Chiriac C."/>
            <person name="Salcher M."/>
            <person name="Ghai R."/>
            <person name="Kavagutti S V."/>
        </authorList>
    </citation>
    <scope>NUCLEOTIDE SEQUENCE</scope>
</reference>
<evidence type="ECO:0000256" key="10">
    <source>
        <dbReference type="ARBA" id="ARBA00052017"/>
    </source>
</evidence>
<evidence type="ECO:0000313" key="17">
    <source>
        <dbReference type="EMBL" id="CAB4835567.1"/>
    </source>
</evidence>
<comment type="subunit">
    <text evidence="3">Homodimer.</text>
</comment>
<comment type="catalytic activity">
    <reaction evidence="9">
        <text>dITP + H2O = dIMP + diphosphate + H(+)</text>
        <dbReference type="Rhea" id="RHEA:28342"/>
        <dbReference type="ChEBI" id="CHEBI:15377"/>
        <dbReference type="ChEBI" id="CHEBI:15378"/>
        <dbReference type="ChEBI" id="CHEBI:33019"/>
        <dbReference type="ChEBI" id="CHEBI:61194"/>
        <dbReference type="ChEBI" id="CHEBI:61382"/>
        <dbReference type="EC" id="3.6.1.66"/>
    </reaction>
</comment>
<dbReference type="GO" id="GO:0009117">
    <property type="term" value="P:nucleotide metabolic process"/>
    <property type="evidence" value="ECO:0007669"/>
    <property type="project" value="UniProtKB-KW"/>
</dbReference>
<dbReference type="GO" id="GO:0009146">
    <property type="term" value="P:purine nucleoside triphosphate catabolic process"/>
    <property type="evidence" value="ECO:0007669"/>
    <property type="project" value="UniProtKB-ARBA"/>
</dbReference>
<dbReference type="NCBIfam" id="TIGR00042">
    <property type="entry name" value="RdgB/HAM1 family non-canonical purine NTP pyrophosphatase"/>
    <property type="match status" value="1"/>
</dbReference>
<dbReference type="AlphaFoldDB" id="A0A6J7ARY3"/>
<dbReference type="GO" id="GO:0000166">
    <property type="term" value="F:nucleotide binding"/>
    <property type="evidence" value="ECO:0007669"/>
    <property type="project" value="UniProtKB-KW"/>
</dbReference>
<evidence type="ECO:0000256" key="15">
    <source>
        <dbReference type="ARBA" id="ARBA00083186"/>
    </source>
</evidence>
<dbReference type="InterPro" id="IPR029001">
    <property type="entry name" value="ITPase-like_fam"/>
</dbReference>
<keyword evidence="6" id="KW-0378">Hydrolase</keyword>
<dbReference type="Gene3D" id="3.90.950.10">
    <property type="match status" value="1"/>
</dbReference>
<proteinExistence type="inferred from homology"/>
<dbReference type="GO" id="GO:0036222">
    <property type="term" value="F:XTP diphosphatase activity"/>
    <property type="evidence" value="ECO:0007669"/>
    <property type="project" value="UniProtKB-ARBA"/>
</dbReference>
<dbReference type="EMBL" id="CAFABA010000132">
    <property type="protein sequence ID" value="CAB4835567.1"/>
    <property type="molecule type" value="Genomic_DNA"/>
</dbReference>
<dbReference type="Pfam" id="PF01725">
    <property type="entry name" value="Ham1p_like"/>
    <property type="match status" value="1"/>
</dbReference>
<organism evidence="17">
    <name type="scientific">freshwater metagenome</name>
    <dbReference type="NCBI Taxonomy" id="449393"/>
    <lineage>
        <taxon>unclassified sequences</taxon>
        <taxon>metagenomes</taxon>
        <taxon>ecological metagenomes</taxon>
    </lineage>
</organism>
<keyword evidence="7" id="KW-0460">Magnesium</keyword>
<dbReference type="PANTHER" id="PTHR11067">
    <property type="entry name" value="INOSINE TRIPHOSPHATE PYROPHOSPHATASE/HAM1 PROTEIN"/>
    <property type="match status" value="1"/>
</dbReference>
<dbReference type="GO" id="GO:0046872">
    <property type="term" value="F:metal ion binding"/>
    <property type="evidence" value="ECO:0007669"/>
    <property type="project" value="UniProtKB-KW"/>
</dbReference>
<evidence type="ECO:0000256" key="8">
    <source>
        <dbReference type="ARBA" id="ARBA00023080"/>
    </source>
</evidence>
<comment type="catalytic activity">
    <reaction evidence="10">
        <text>XTP + H2O = XMP + diphosphate + H(+)</text>
        <dbReference type="Rhea" id="RHEA:28610"/>
        <dbReference type="ChEBI" id="CHEBI:15377"/>
        <dbReference type="ChEBI" id="CHEBI:15378"/>
        <dbReference type="ChEBI" id="CHEBI:33019"/>
        <dbReference type="ChEBI" id="CHEBI:57464"/>
        <dbReference type="ChEBI" id="CHEBI:61314"/>
        <dbReference type="EC" id="3.6.1.66"/>
    </reaction>
</comment>
<evidence type="ECO:0000256" key="5">
    <source>
        <dbReference type="ARBA" id="ARBA00022741"/>
    </source>
</evidence>
<dbReference type="GO" id="GO:0035870">
    <property type="term" value="F:dITP diphosphatase activity"/>
    <property type="evidence" value="ECO:0007669"/>
    <property type="project" value="UniProtKB-ARBA"/>
</dbReference>
<sequence length="200" mass="21239">MNERAPIRLVCATANAHKVTEIAAVLGDAVELVARPDEVPEVIEHADTLEGNARLKAFALCEATGLAAVADDTGLEVDALDGAPGVRSARFAGDEADDRANVAKLLEVLRAVPNAARTARFRTVALVCWPDGHETIASGTVEGRIAPQRLGHEGFGYDPVFIPDDGDGRSFAEMVAGEKNAISHRGRAFRALAAKLYDER</sequence>
<evidence type="ECO:0000256" key="4">
    <source>
        <dbReference type="ARBA" id="ARBA00022723"/>
    </source>
</evidence>
<comment type="cofactor">
    <cofactor evidence="1">
        <name>Mg(2+)</name>
        <dbReference type="ChEBI" id="CHEBI:18420"/>
    </cofactor>
</comment>
<dbReference type="GO" id="GO:0017111">
    <property type="term" value="F:ribonucleoside triphosphate phosphatase activity"/>
    <property type="evidence" value="ECO:0007669"/>
    <property type="project" value="InterPro"/>
</dbReference>
<evidence type="ECO:0000256" key="13">
    <source>
        <dbReference type="ARBA" id="ARBA00075987"/>
    </source>
</evidence>
<evidence type="ECO:0000256" key="11">
    <source>
        <dbReference type="ARBA" id="ARBA00066468"/>
    </source>
</evidence>
<evidence type="ECO:0000256" key="14">
    <source>
        <dbReference type="ARBA" id="ARBA00078805"/>
    </source>
</evidence>
<keyword evidence="5" id="KW-0547">Nucleotide-binding</keyword>
<evidence type="ECO:0000256" key="1">
    <source>
        <dbReference type="ARBA" id="ARBA00001946"/>
    </source>
</evidence>
<dbReference type="HAMAP" id="MF_01405">
    <property type="entry name" value="Non_canon_purine_NTPase"/>
    <property type="match status" value="1"/>
</dbReference>
<dbReference type="InterPro" id="IPR020922">
    <property type="entry name" value="dITP/XTP_pyrophosphatase"/>
</dbReference>
<evidence type="ECO:0000256" key="9">
    <source>
        <dbReference type="ARBA" id="ARBA00051875"/>
    </source>
</evidence>
<evidence type="ECO:0000256" key="3">
    <source>
        <dbReference type="ARBA" id="ARBA00011738"/>
    </source>
</evidence>
<dbReference type="CDD" id="cd00515">
    <property type="entry name" value="HAM1"/>
    <property type="match status" value="1"/>
</dbReference>
<evidence type="ECO:0000256" key="16">
    <source>
        <dbReference type="ARBA" id="ARBA00083635"/>
    </source>
</evidence>
<evidence type="ECO:0000256" key="12">
    <source>
        <dbReference type="ARBA" id="ARBA00071289"/>
    </source>
</evidence>
<evidence type="ECO:0000256" key="6">
    <source>
        <dbReference type="ARBA" id="ARBA00022801"/>
    </source>
</evidence>